<evidence type="ECO:0000313" key="7">
    <source>
        <dbReference type="Proteomes" id="UP001458880"/>
    </source>
</evidence>
<evidence type="ECO:0000256" key="1">
    <source>
        <dbReference type="ARBA" id="ARBA00011079"/>
    </source>
</evidence>
<dbReference type="InterPro" id="IPR029058">
    <property type="entry name" value="AB_hydrolase_fold"/>
</dbReference>
<keyword evidence="3" id="KW-0732">Signal</keyword>
<reference evidence="6 7" key="1">
    <citation type="journal article" date="2024" name="BMC Genomics">
        <title>De novo assembly and annotation of Popillia japonica's genome with initial clues to its potential as an invasive pest.</title>
        <authorList>
            <person name="Cucini C."/>
            <person name="Boschi S."/>
            <person name="Funari R."/>
            <person name="Cardaioli E."/>
            <person name="Iannotti N."/>
            <person name="Marturano G."/>
            <person name="Paoli F."/>
            <person name="Bruttini M."/>
            <person name="Carapelli A."/>
            <person name="Frati F."/>
            <person name="Nardi F."/>
        </authorList>
    </citation>
    <scope>NUCLEOTIDE SEQUENCE [LARGE SCALE GENOMIC DNA]</scope>
    <source>
        <strain evidence="6">DMR45628</strain>
    </source>
</reference>
<evidence type="ECO:0000256" key="4">
    <source>
        <dbReference type="ARBA" id="ARBA00022801"/>
    </source>
</evidence>
<evidence type="ECO:0000256" key="2">
    <source>
        <dbReference type="ARBA" id="ARBA00022670"/>
    </source>
</evidence>
<dbReference type="GO" id="GO:0004180">
    <property type="term" value="F:carboxypeptidase activity"/>
    <property type="evidence" value="ECO:0007669"/>
    <property type="project" value="UniProtKB-KW"/>
</dbReference>
<dbReference type="GO" id="GO:0006508">
    <property type="term" value="P:proteolysis"/>
    <property type="evidence" value="ECO:0007669"/>
    <property type="project" value="UniProtKB-KW"/>
</dbReference>
<dbReference type="Gene3D" id="1.20.120.980">
    <property type="entry name" value="Serine carboxypeptidase S28, SKS domain"/>
    <property type="match status" value="1"/>
</dbReference>
<keyword evidence="5" id="KW-0325">Glycoprotein</keyword>
<protein>
    <submittedName>
        <fullName evidence="6">Serine carboxypeptidase S28</fullName>
    </submittedName>
</protein>
<dbReference type="EMBL" id="JASPKY010000533">
    <property type="protein sequence ID" value="KAK9693696.1"/>
    <property type="molecule type" value="Genomic_DNA"/>
</dbReference>
<dbReference type="GO" id="GO:0008239">
    <property type="term" value="F:dipeptidyl-peptidase activity"/>
    <property type="evidence" value="ECO:0007669"/>
    <property type="project" value="TreeGrafter"/>
</dbReference>
<evidence type="ECO:0000256" key="5">
    <source>
        <dbReference type="ARBA" id="ARBA00023180"/>
    </source>
</evidence>
<keyword evidence="2" id="KW-0645">Protease</keyword>
<dbReference type="PANTHER" id="PTHR11010:SF5">
    <property type="entry name" value="RE36938P-RELATED"/>
    <property type="match status" value="1"/>
</dbReference>
<sequence length="391" mass="44756">MKETNTNLANSKVVVIGGSYAGTLATWARLKYPHIVDIAYASSAPLRDVADFYEYMEVVGDQIGLQSQECVKTISEAFSQLERKLETAEGIEEMSDRFSMCKTIRTDEPYRSHFLNYVSRTFPDPVQYGTAYHIQFYCQKFLNFTGSSLDKLISLNNVSHITQNMTSALLLDHDYFGSIFDELISNDDVIYIRCVEDYDQFIEEMGNSENNSTARMWIYQICTEFGWFQTLTSKNQPFGNNVDLQYFNHLCTDIYGQAFNKEMLDNAIYRTNLLYGSTKLEITKLISVHGTQDPWHPVGLLHDLNPLAPTIVINGTHHCADLHPVQPDSPPQLREAQKTVQKFISEVKLKKRCKNSYLSGFSDSTYPECTPPPQLREAQKTVQKFISEWLQ</sequence>
<comment type="similarity">
    <text evidence="1">Belongs to the peptidase S28 family.</text>
</comment>
<gene>
    <name evidence="6" type="ORF">QE152_g34037</name>
</gene>
<dbReference type="Gene3D" id="3.40.50.1820">
    <property type="entry name" value="alpha/beta hydrolase"/>
    <property type="match status" value="1"/>
</dbReference>
<name>A0AAW1IVB6_POPJA</name>
<evidence type="ECO:0000256" key="3">
    <source>
        <dbReference type="ARBA" id="ARBA00022729"/>
    </source>
</evidence>
<dbReference type="InterPro" id="IPR042269">
    <property type="entry name" value="Ser_carbopepase_S28_SKS"/>
</dbReference>
<keyword evidence="7" id="KW-1185">Reference proteome</keyword>
<dbReference type="InterPro" id="IPR008758">
    <property type="entry name" value="Peptidase_S28"/>
</dbReference>
<dbReference type="Pfam" id="PF05577">
    <property type="entry name" value="Peptidase_S28"/>
    <property type="match status" value="1"/>
</dbReference>
<dbReference type="PANTHER" id="PTHR11010">
    <property type="entry name" value="PROTEASE S28 PRO-X CARBOXYPEPTIDASE-RELATED"/>
    <property type="match status" value="1"/>
</dbReference>
<evidence type="ECO:0000313" key="6">
    <source>
        <dbReference type="EMBL" id="KAK9693696.1"/>
    </source>
</evidence>
<organism evidence="6 7">
    <name type="scientific">Popillia japonica</name>
    <name type="common">Japanese beetle</name>
    <dbReference type="NCBI Taxonomy" id="7064"/>
    <lineage>
        <taxon>Eukaryota</taxon>
        <taxon>Metazoa</taxon>
        <taxon>Ecdysozoa</taxon>
        <taxon>Arthropoda</taxon>
        <taxon>Hexapoda</taxon>
        <taxon>Insecta</taxon>
        <taxon>Pterygota</taxon>
        <taxon>Neoptera</taxon>
        <taxon>Endopterygota</taxon>
        <taxon>Coleoptera</taxon>
        <taxon>Polyphaga</taxon>
        <taxon>Scarabaeiformia</taxon>
        <taxon>Scarabaeidae</taxon>
        <taxon>Rutelinae</taxon>
        <taxon>Popillia</taxon>
    </lineage>
</organism>
<dbReference type="Proteomes" id="UP001458880">
    <property type="component" value="Unassembled WGS sequence"/>
</dbReference>
<keyword evidence="6" id="KW-0121">Carboxypeptidase</keyword>
<dbReference type="AlphaFoldDB" id="A0AAW1IVB6"/>
<proteinExistence type="inferred from homology"/>
<accession>A0AAW1IVB6</accession>
<comment type="caution">
    <text evidence="6">The sequence shown here is derived from an EMBL/GenBank/DDBJ whole genome shotgun (WGS) entry which is preliminary data.</text>
</comment>
<keyword evidence="4" id="KW-0378">Hydrolase</keyword>
<dbReference type="GO" id="GO:0070008">
    <property type="term" value="F:serine-type exopeptidase activity"/>
    <property type="evidence" value="ECO:0007669"/>
    <property type="project" value="InterPro"/>
</dbReference>
<dbReference type="SUPFAM" id="SSF53474">
    <property type="entry name" value="alpha/beta-Hydrolases"/>
    <property type="match status" value="2"/>
</dbReference>